<dbReference type="AlphaFoldDB" id="A0A4Z0A1K2"/>
<accession>A0A4Z0A1K2</accession>
<name>A0A4Z0A1K2_9AGAM</name>
<proteinExistence type="predicted"/>
<evidence type="ECO:0000313" key="1">
    <source>
        <dbReference type="EMBL" id="TFY80334.1"/>
    </source>
</evidence>
<gene>
    <name evidence="1" type="ORF">EWM64_g3685</name>
</gene>
<dbReference type="Proteomes" id="UP000298061">
    <property type="component" value="Unassembled WGS sequence"/>
</dbReference>
<organism evidence="1 2">
    <name type="scientific">Hericium alpestre</name>
    <dbReference type="NCBI Taxonomy" id="135208"/>
    <lineage>
        <taxon>Eukaryota</taxon>
        <taxon>Fungi</taxon>
        <taxon>Dikarya</taxon>
        <taxon>Basidiomycota</taxon>
        <taxon>Agaricomycotina</taxon>
        <taxon>Agaricomycetes</taxon>
        <taxon>Russulales</taxon>
        <taxon>Hericiaceae</taxon>
        <taxon>Hericium</taxon>
    </lineage>
</organism>
<dbReference type="OrthoDB" id="435402at2759"/>
<dbReference type="EMBL" id="SFCI01000355">
    <property type="protein sequence ID" value="TFY80334.1"/>
    <property type="molecule type" value="Genomic_DNA"/>
</dbReference>
<evidence type="ECO:0000313" key="2">
    <source>
        <dbReference type="Proteomes" id="UP000298061"/>
    </source>
</evidence>
<keyword evidence="2" id="KW-1185">Reference proteome</keyword>
<protein>
    <submittedName>
        <fullName evidence="1">Uncharacterized protein</fullName>
    </submittedName>
</protein>
<comment type="caution">
    <text evidence="1">The sequence shown here is derived from an EMBL/GenBank/DDBJ whole genome shotgun (WGS) entry which is preliminary data.</text>
</comment>
<reference evidence="1 2" key="1">
    <citation type="submission" date="2019-02" db="EMBL/GenBank/DDBJ databases">
        <title>Genome sequencing of the rare red list fungi Hericium alpestre (H. flagellum).</title>
        <authorList>
            <person name="Buettner E."/>
            <person name="Kellner H."/>
        </authorList>
    </citation>
    <scope>NUCLEOTIDE SEQUENCE [LARGE SCALE GENOMIC DNA]</scope>
    <source>
        <strain evidence="1 2">DSM 108284</strain>
    </source>
</reference>
<sequence>MGSAYEAAETAEAEEGLTWDEKLQLRYEDKDTRMTDFLNDPETSMRVLFSHYFRDRGLIWCAPPRRHMC</sequence>